<gene>
    <name evidence="2" type="ORF">ACFFR3_48655</name>
</gene>
<keyword evidence="1" id="KW-0732">Signal</keyword>
<proteinExistence type="predicted"/>
<protein>
    <recommendedName>
        <fullName evidence="4">Spore-associated protein</fullName>
    </recommendedName>
</protein>
<feature type="signal peptide" evidence="1">
    <location>
        <begin position="1"/>
        <end position="26"/>
    </location>
</feature>
<evidence type="ECO:0000313" key="3">
    <source>
        <dbReference type="Proteomes" id="UP001589568"/>
    </source>
</evidence>
<comment type="caution">
    <text evidence="2">The sequence shown here is derived from an EMBL/GenBank/DDBJ whole genome shotgun (WGS) entry which is preliminary data.</text>
</comment>
<organism evidence="2 3">
    <name type="scientific">Nonomuraea salmonea</name>
    <dbReference type="NCBI Taxonomy" id="46181"/>
    <lineage>
        <taxon>Bacteria</taxon>
        <taxon>Bacillati</taxon>
        <taxon>Actinomycetota</taxon>
        <taxon>Actinomycetes</taxon>
        <taxon>Streptosporangiales</taxon>
        <taxon>Streptosporangiaceae</taxon>
        <taxon>Nonomuraea</taxon>
    </lineage>
</organism>
<dbReference type="Proteomes" id="UP001589568">
    <property type="component" value="Unassembled WGS sequence"/>
</dbReference>
<evidence type="ECO:0008006" key="4">
    <source>
        <dbReference type="Google" id="ProtNLM"/>
    </source>
</evidence>
<dbReference type="RefSeq" id="WP_345406588.1">
    <property type="nucleotide sequence ID" value="NZ_BAAAXS010000001.1"/>
</dbReference>
<dbReference type="EMBL" id="JBHMCF010000061">
    <property type="protein sequence ID" value="MFB9477418.1"/>
    <property type="molecule type" value="Genomic_DNA"/>
</dbReference>
<evidence type="ECO:0000313" key="2">
    <source>
        <dbReference type="EMBL" id="MFB9477418.1"/>
    </source>
</evidence>
<evidence type="ECO:0000256" key="1">
    <source>
        <dbReference type="SAM" id="SignalP"/>
    </source>
</evidence>
<sequence>MRKSSATGILSTVLTAALATPLVALAATPAQATASIQMGAALACELHVGRTSKSGSTIVGFGSQSQDCGTSGTSTLVIQRSRWYGWEDLANTTVTGRGYDAYVRYNCTGTGTHTYRTIHVGRTVGGSPAFKESNHLRVSC</sequence>
<accession>A0ABV5P4C6</accession>
<reference evidence="2 3" key="1">
    <citation type="submission" date="2024-09" db="EMBL/GenBank/DDBJ databases">
        <authorList>
            <person name="Sun Q."/>
            <person name="Mori K."/>
        </authorList>
    </citation>
    <scope>NUCLEOTIDE SEQUENCE [LARGE SCALE GENOMIC DNA]</scope>
    <source>
        <strain evidence="2 3">JCM 3324</strain>
    </source>
</reference>
<feature type="chain" id="PRO_5047262845" description="Spore-associated protein" evidence="1">
    <location>
        <begin position="27"/>
        <end position="140"/>
    </location>
</feature>
<name>A0ABV5P4C6_9ACTN</name>
<keyword evidence="3" id="KW-1185">Reference proteome</keyword>